<dbReference type="Pfam" id="PF22564">
    <property type="entry name" value="HAAS"/>
    <property type="match status" value="1"/>
</dbReference>
<feature type="transmembrane region" description="Helical" evidence="1">
    <location>
        <begin position="110"/>
        <end position="129"/>
    </location>
</feature>
<name>A0A7C8KTG2_9BACI</name>
<evidence type="ECO:0000313" key="3">
    <source>
        <dbReference type="Proteomes" id="UP000480246"/>
    </source>
</evidence>
<reference evidence="2 3" key="1">
    <citation type="submission" date="2019-10" db="EMBL/GenBank/DDBJ databases">
        <title>Gracilibacillus sp. nov. isolated from rice seeds.</title>
        <authorList>
            <person name="He S."/>
        </authorList>
    </citation>
    <scope>NUCLEOTIDE SEQUENCE [LARGE SCALE GENOMIC DNA]</scope>
    <source>
        <strain evidence="2 3">TD8</strain>
    </source>
</reference>
<sequence length="208" mass="24249">MTAGDKRFFQELDQALGKHPEKQQIMEEYQSHVYELLQEEDITEVYDEIVKRLGTPEEIASIWKDEATVTPKKMQLLFVVLNVLLFAGGIIFTILYNIYEVEWIEVLWKWLTAIPSIIIIVYMGFWGLLGYEIGKEFGSGGLKILQRTFTYAVIPNLILMYLIVFKLVPYEWFQPLLNGPFILVCILLTLVLYPISWIGYRWGRKASV</sequence>
<organism evidence="2 3">
    <name type="scientific">Gracilibacillus oryzae</name>
    <dbReference type="NCBI Taxonomy" id="1672701"/>
    <lineage>
        <taxon>Bacteria</taxon>
        <taxon>Bacillati</taxon>
        <taxon>Bacillota</taxon>
        <taxon>Bacilli</taxon>
        <taxon>Bacillales</taxon>
        <taxon>Bacillaceae</taxon>
        <taxon>Gracilibacillus</taxon>
    </lineage>
</organism>
<accession>A0A7C8KTG2</accession>
<dbReference type="EMBL" id="WEID01000001">
    <property type="protein sequence ID" value="KAB8139459.1"/>
    <property type="molecule type" value="Genomic_DNA"/>
</dbReference>
<dbReference type="AlphaFoldDB" id="A0A7C8KTG2"/>
<evidence type="ECO:0000256" key="1">
    <source>
        <dbReference type="SAM" id="Phobius"/>
    </source>
</evidence>
<gene>
    <name evidence="2" type="ORF">F9U64_00035</name>
</gene>
<feature type="transmembrane region" description="Helical" evidence="1">
    <location>
        <begin position="180"/>
        <end position="200"/>
    </location>
</feature>
<protein>
    <recommendedName>
        <fullName evidence="4">DUF1700 domain-containing protein</fullName>
    </recommendedName>
</protein>
<evidence type="ECO:0008006" key="4">
    <source>
        <dbReference type="Google" id="ProtNLM"/>
    </source>
</evidence>
<feature type="transmembrane region" description="Helical" evidence="1">
    <location>
        <begin position="149"/>
        <end position="168"/>
    </location>
</feature>
<keyword evidence="1" id="KW-0812">Transmembrane</keyword>
<dbReference type="RefSeq" id="WP_153400734.1">
    <property type="nucleotide sequence ID" value="NZ_ML762424.1"/>
</dbReference>
<keyword evidence="1" id="KW-0472">Membrane</keyword>
<feature type="transmembrane region" description="Helical" evidence="1">
    <location>
        <begin position="76"/>
        <end position="98"/>
    </location>
</feature>
<keyword evidence="1" id="KW-1133">Transmembrane helix</keyword>
<evidence type="ECO:0000313" key="2">
    <source>
        <dbReference type="EMBL" id="KAB8139459.1"/>
    </source>
</evidence>
<dbReference type="Proteomes" id="UP000480246">
    <property type="component" value="Unassembled WGS sequence"/>
</dbReference>
<keyword evidence="3" id="KW-1185">Reference proteome</keyword>
<proteinExistence type="predicted"/>
<dbReference type="OrthoDB" id="2705958at2"/>
<comment type="caution">
    <text evidence="2">The sequence shown here is derived from an EMBL/GenBank/DDBJ whole genome shotgun (WGS) entry which is preliminary data.</text>
</comment>